<sequence>MIISLFFSVVIYRNASNELERVARLQRFSYEQRYESLFYNSSQILIEDDLIEEARHRIFLSLVIINLSIFMFSSGLGYFLAGKTLKPIAIMIEEQNRFVSDASHELKTPLTSLKSAFEVNLRDKKFDIKQAKELVAESIQEVDKLQILSENLLRSSQYHKLQSNFKLEKVSLSGIVEEAIAKIRPIYKNKNIILLNKTDNILLLGNKFSLVELFVILLDNACKYSPNNSRVLIKNFKKARRTIIFVEDNGIGIEKKDLPHIFERFYRADSARSKSGAGGYGLGLSIAKKIINHHNGAIEVKSIIKKGTTVKVVLPLFS</sequence>
<dbReference type="PRINTS" id="PR00344">
    <property type="entry name" value="BCTRLSENSOR"/>
</dbReference>
<gene>
    <name evidence="9" type="ORF">UR63_C0008G0002</name>
</gene>
<dbReference type="PANTHER" id="PTHR45453:SF1">
    <property type="entry name" value="PHOSPHATE REGULON SENSOR PROTEIN PHOR"/>
    <property type="match status" value="1"/>
</dbReference>
<accession>A0A0G0DXX5</accession>
<evidence type="ECO:0000313" key="10">
    <source>
        <dbReference type="Proteomes" id="UP000034127"/>
    </source>
</evidence>
<keyword evidence="5" id="KW-0418">Kinase</keyword>
<evidence type="ECO:0000313" key="9">
    <source>
        <dbReference type="EMBL" id="KKP67850.1"/>
    </source>
</evidence>
<dbReference type="Pfam" id="PF00512">
    <property type="entry name" value="HisKA"/>
    <property type="match status" value="1"/>
</dbReference>
<evidence type="ECO:0000256" key="3">
    <source>
        <dbReference type="ARBA" id="ARBA00022553"/>
    </source>
</evidence>
<evidence type="ECO:0000259" key="8">
    <source>
        <dbReference type="PROSITE" id="PS50109"/>
    </source>
</evidence>
<dbReference type="SMART" id="SM00387">
    <property type="entry name" value="HATPase_c"/>
    <property type="match status" value="1"/>
</dbReference>
<dbReference type="PROSITE" id="PS50109">
    <property type="entry name" value="HIS_KIN"/>
    <property type="match status" value="1"/>
</dbReference>
<dbReference type="InterPro" id="IPR003594">
    <property type="entry name" value="HATPase_dom"/>
</dbReference>
<dbReference type="Gene3D" id="3.30.565.10">
    <property type="entry name" value="Histidine kinase-like ATPase, C-terminal domain"/>
    <property type="match status" value="1"/>
</dbReference>
<keyword evidence="7" id="KW-0812">Transmembrane</keyword>
<evidence type="ECO:0000256" key="5">
    <source>
        <dbReference type="ARBA" id="ARBA00022777"/>
    </source>
</evidence>
<keyword evidence="7" id="KW-0472">Membrane</keyword>
<dbReference type="CDD" id="cd00075">
    <property type="entry name" value="HATPase"/>
    <property type="match status" value="1"/>
</dbReference>
<dbReference type="Gene3D" id="1.10.287.130">
    <property type="match status" value="1"/>
</dbReference>
<reference evidence="9 10" key="1">
    <citation type="journal article" date="2015" name="Nature">
        <title>rRNA introns, odd ribosomes, and small enigmatic genomes across a large radiation of phyla.</title>
        <authorList>
            <person name="Brown C.T."/>
            <person name="Hug L.A."/>
            <person name="Thomas B.C."/>
            <person name="Sharon I."/>
            <person name="Castelle C.J."/>
            <person name="Singh A."/>
            <person name="Wilkins M.J."/>
            <person name="Williams K.H."/>
            <person name="Banfield J.F."/>
        </authorList>
    </citation>
    <scope>NUCLEOTIDE SEQUENCE [LARGE SCALE GENOMIC DNA]</scope>
</reference>
<dbReference type="GO" id="GO:0005886">
    <property type="term" value="C:plasma membrane"/>
    <property type="evidence" value="ECO:0007669"/>
    <property type="project" value="TreeGrafter"/>
</dbReference>
<dbReference type="SUPFAM" id="SSF47384">
    <property type="entry name" value="Homodimeric domain of signal transducing histidine kinase"/>
    <property type="match status" value="1"/>
</dbReference>
<dbReference type="EMBL" id="LBPX01000008">
    <property type="protein sequence ID" value="KKP67850.1"/>
    <property type="molecule type" value="Genomic_DNA"/>
</dbReference>
<keyword evidence="6" id="KW-0902">Two-component regulatory system</keyword>
<dbReference type="PANTHER" id="PTHR45453">
    <property type="entry name" value="PHOSPHATE REGULON SENSOR PROTEIN PHOR"/>
    <property type="match status" value="1"/>
</dbReference>
<evidence type="ECO:0000256" key="7">
    <source>
        <dbReference type="SAM" id="Phobius"/>
    </source>
</evidence>
<comment type="caution">
    <text evidence="9">The sequence shown here is derived from an EMBL/GenBank/DDBJ whole genome shotgun (WGS) entry which is preliminary data.</text>
</comment>
<comment type="catalytic activity">
    <reaction evidence="1">
        <text>ATP + protein L-histidine = ADP + protein N-phospho-L-histidine.</text>
        <dbReference type="EC" id="2.7.13.3"/>
    </reaction>
</comment>
<dbReference type="GO" id="GO:0004721">
    <property type="term" value="F:phosphoprotein phosphatase activity"/>
    <property type="evidence" value="ECO:0007669"/>
    <property type="project" value="TreeGrafter"/>
</dbReference>
<organism evidence="9 10">
    <name type="scientific">Candidatus Roizmanbacteria bacterium GW2011_GWC2_35_12</name>
    <dbReference type="NCBI Taxonomy" id="1618485"/>
    <lineage>
        <taxon>Bacteria</taxon>
        <taxon>Candidatus Roizmaniibacteriota</taxon>
    </lineage>
</organism>
<dbReference type="SMART" id="SM00388">
    <property type="entry name" value="HisKA"/>
    <property type="match status" value="1"/>
</dbReference>
<dbReference type="InterPro" id="IPR004358">
    <property type="entry name" value="Sig_transdc_His_kin-like_C"/>
</dbReference>
<dbReference type="SUPFAM" id="SSF55874">
    <property type="entry name" value="ATPase domain of HSP90 chaperone/DNA topoisomerase II/histidine kinase"/>
    <property type="match status" value="1"/>
</dbReference>
<evidence type="ECO:0000256" key="4">
    <source>
        <dbReference type="ARBA" id="ARBA00022679"/>
    </source>
</evidence>
<protein>
    <recommendedName>
        <fullName evidence="2">histidine kinase</fullName>
        <ecNumber evidence="2">2.7.13.3</ecNumber>
    </recommendedName>
</protein>
<dbReference type="InterPro" id="IPR050351">
    <property type="entry name" value="BphY/WalK/GraS-like"/>
</dbReference>
<evidence type="ECO:0000256" key="1">
    <source>
        <dbReference type="ARBA" id="ARBA00000085"/>
    </source>
</evidence>
<dbReference type="CDD" id="cd00082">
    <property type="entry name" value="HisKA"/>
    <property type="match status" value="1"/>
</dbReference>
<dbReference type="InterPro" id="IPR005467">
    <property type="entry name" value="His_kinase_dom"/>
</dbReference>
<dbReference type="FunFam" id="3.30.565.10:FF:000006">
    <property type="entry name" value="Sensor histidine kinase WalK"/>
    <property type="match status" value="1"/>
</dbReference>
<dbReference type="GO" id="GO:0016036">
    <property type="term" value="P:cellular response to phosphate starvation"/>
    <property type="evidence" value="ECO:0007669"/>
    <property type="project" value="TreeGrafter"/>
</dbReference>
<dbReference type="Pfam" id="PF02518">
    <property type="entry name" value="HATPase_c"/>
    <property type="match status" value="1"/>
</dbReference>
<feature type="domain" description="Histidine kinase" evidence="8">
    <location>
        <begin position="101"/>
        <end position="318"/>
    </location>
</feature>
<proteinExistence type="predicted"/>
<keyword evidence="4" id="KW-0808">Transferase</keyword>
<dbReference type="AlphaFoldDB" id="A0A0G0DXX5"/>
<feature type="transmembrane region" description="Helical" evidence="7">
    <location>
        <begin position="58"/>
        <end position="81"/>
    </location>
</feature>
<evidence type="ECO:0000256" key="6">
    <source>
        <dbReference type="ARBA" id="ARBA00023012"/>
    </source>
</evidence>
<dbReference type="InterPro" id="IPR036097">
    <property type="entry name" value="HisK_dim/P_sf"/>
</dbReference>
<keyword evidence="3" id="KW-0597">Phosphoprotein</keyword>
<dbReference type="InterPro" id="IPR003661">
    <property type="entry name" value="HisK_dim/P_dom"/>
</dbReference>
<dbReference type="GO" id="GO:0000155">
    <property type="term" value="F:phosphorelay sensor kinase activity"/>
    <property type="evidence" value="ECO:0007669"/>
    <property type="project" value="InterPro"/>
</dbReference>
<dbReference type="EC" id="2.7.13.3" evidence="2"/>
<dbReference type="Proteomes" id="UP000034127">
    <property type="component" value="Unassembled WGS sequence"/>
</dbReference>
<name>A0A0G0DXX5_9BACT</name>
<evidence type="ECO:0000256" key="2">
    <source>
        <dbReference type="ARBA" id="ARBA00012438"/>
    </source>
</evidence>
<dbReference type="InterPro" id="IPR036890">
    <property type="entry name" value="HATPase_C_sf"/>
</dbReference>
<keyword evidence="7" id="KW-1133">Transmembrane helix</keyword>